<evidence type="ECO:0000256" key="1">
    <source>
        <dbReference type="SAM" id="Phobius"/>
    </source>
</evidence>
<dbReference type="SUPFAM" id="SSF52266">
    <property type="entry name" value="SGNH hydrolase"/>
    <property type="match status" value="1"/>
</dbReference>
<dbReference type="PANTHER" id="PTHR30383:SF19">
    <property type="entry name" value="FIBRONECTIN TYPE-III DOMAIN-CONTAINING PROTEIN"/>
    <property type="match status" value="1"/>
</dbReference>
<organism evidence="3 4">
    <name type="scientific">Adineta steineri</name>
    <dbReference type="NCBI Taxonomy" id="433720"/>
    <lineage>
        <taxon>Eukaryota</taxon>
        <taxon>Metazoa</taxon>
        <taxon>Spiralia</taxon>
        <taxon>Gnathifera</taxon>
        <taxon>Rotifera</taxon>
        <taxon>Eurotatoria</taxon>
        <taxon>Bdelloidea</taxon>
        <taxon>Adinetida</taxon>
        <taxon>Adinetidae</taxon>
        <taxon>Adineta</taxon>
    </lineage>
</organism>
<keyword evidence="1" id="KW-0812">Transmembrane</keyword>
<dbReference type="EMBL" id="CAJNOE010000079">
    <property type="protein sequence ID" value="CAF0873106.1"/>
    <property type="molecule type" value="Genomic_DNA"/>
</dbReference>
<dbReference type="Pfam" id="PF13472">
    <property type="entry name" value="Lipase_GDSL_2"/>
    <property type="match status" value="1"/>
</dbReference>
<gene>
    <name evidence="3" type="ORF">IZO911_LOCUS10767</name>
</gene>
<evidence type="ECO:0000259" key="2">
    <source>
        <dbReference type="Pfam" id="PF13472"/>
    </source>
</evidence>
<evidence type="ECO:0000313" key="3">
    <source>
        <dbReference type="EMBL" id="CAF0873106.1"/>
    </source>
</evidence>
<dbReference type="AlphaFoldDB" id="A0A813XP04"/>
<reference evidence="3" key="1">
    <citation type="submission" date="2021-02" db="EMBL/GenBank/DDBJ databases">
        <authorList>
            <person name="Nowell W R."/>
        </authorList>
    </citation>
    <scope>NUCLEOTIDE SEQUENCE</scope>
</reference>
<keyword evidence="1" id="KW-0472">Membrane</keyword>
<feature type="domain" description="SGNH hydrolase-type esterase" evidence="2">
    <location>
        <begin position="51"/>
        <end position="233"/>
    </location>
</feature>
<feature type="transmembrane region" description="Helical" evidence="1">
    <location>
        <begin position="6"/>
        <end position="27"/>
    </location>
</feature>
<protein>
    <recommendedName>
        <fullName evidence="2">SGNH hydrolase-type esterase domain-containing protein</fullName>
    </recommendedName>
</protein>
<evidence type="ECO:0000313" key="4">
    <source>
        <dbReference type="Proteomes" id="UP000663860"/>
    </source>
</evidence>
<dbReference type="GO" id="GO:0004622">
    <property type="term" value="F:phosphatidylcholine lysophospholipase activity"/>
    <property type="evidence" value="ECO:0007669"/>
    <property type="project" value="TreeGrafter"/>
</dbReference>
<dbReference type="CDD" id="cd00229">
    <property type="entry name" value="SGNH_hydrolase"/>
    <property type="match status" value="1"/>
</dbReference>
<accession>A0A813XP04</accession>
<keyword evidence="1" id="KW-1133">Transmembrane helix</keyword>
<name>A0A813XP04_9BILA</name>
<sequence length="249" mass="28952">MQLCNNIWNILLFIGFFVFIIFILLLFDSKLQSSLLFSSKIQSSLPRRFLAIGDSLTAGFSDHGLSFHSYSINLTNLFSSVHIPIIVDQQGVTGEHVVPTMMKRLERILSNKTKSYYDWIIILGGTNDLAYNKNADKIFNEGLKLMYNMVLPNTRLAVMTVIENGHYLPEHKQDKERRTLNTMIKNFTENYEDKKRICLIDLDKKIPYHSIKDINQRKAIWDDPIHLKAAGYDQMAKLIFEKLYKKIKQ</sequence>
<comment type="caution">
    <text evidence="3">The sequence shown here is derived from an EMBL/GenBank/DDBJ whole genome shotgun (WGS) entry which is preliminary data.</text>
</comment>
<dbReference type="Proteomes" id="UP000663860">
    <property type="component" value="Unassembled WGS sequence"/>
</dbReference>
<dbReference type="InterPro" id="IPR036514">
    <property type="entry name" value="SGNH_hydro_sf"/>
</dbReference>
<dbReference type="InterPro" id="IPR013830">
    <property type="entry name" value="SGNH_hydro"/>
</dbReference>
<dbReference type="Gene3D" id="3.40.50.1110">
    <property type="entry name" value="SGNH hydrolase"/>
    <property type="match status" value="1"/>
</dbReference>
<proteinExistence type="predicted"/>
<dbReference type="InterPro" id="IPR051532">
    <property type="entry name" value="Ester_Hydrolysis_Enzymes"/>
</dbReference>
<dbReference type="PANTHER" id="PTHR30383">
    <property type="entry name" value="THIOESTERASE 1/PROTEASE 1/LYSOPHOSPHOLIPASE L1"/>
    <property type="match status" value="1"/>
</dbReference>